<evidence type="ECO:0000313" key="2">
    <source>
        <dbReference type="Proteomes" id="UP000887458"/>
    </source>
</evidence>
<evidence type="ECO:0000313" key="1">
    <source>
        <dbReference type="EMBL" id="KAH9415396.1"/>
    </source>
</evidence>
<reference evidence="1 2" key="2">
    <citation type="journal article" date="2022" name="Mol. Biol. Evol.">
        <title>Comparative Genomics Reveals Insights into the Divergent Evolution of Astigmatic Mites and Household Pest Adaptations.</title>
        <authorList>
            <person name="Xiong Q."/>
            <person name="Wan A.T."/>
            <person name="Liu X."/>
            <person name="Fung C.S."/>
            <person name="Xiao X."/>
            <person name="Malainual N."/>
            <person name="Hou J."/>
            <person name="Wang L."/>
            <person name="Wang M."/>
            <person name="Yang K.Y."/>
            <person name="Cui Y."/>
            <person name="Leung E.L."/>
            <person name="Nong W."/>
            <person name="Shin S.K."/>
            <person name="Au S.W."/>
            <person name="Jeong K.Y."/>
            <person name="Chew F.T."/>
            <person name="Hui J.H."/>
            <person name="Leung T.F."/>
            <person name="Tungtrongchitr A."/>
            <person name="Zhong N."/>
            <person name="Liu Z."/>
            <person name="Tsui S.K."/>
        </authorList>
    </citation>
    <scope>NUCLEOTIDE SEQUENCE [LARGE SCALE GENOMIC DNA]</scope>
    <source>
        <strain evidence="1">Derp</strain>
    </source>
</reference>
<dbReference type="EMBL" id="NJHN03000098">
    <property type="protein sequence ID" value="KAH9415396.1"/>
    <property type="molecule type" value="Genomic_DNA"/>
</dbReference>
<proteinExistence type="predicted"/>
<sequence length="74" mass="8496">MALSPTFDSENHICRQTKQSMCMFDIFECSIIEYDRGIVTAAQFDADQTSPSFESLPTYTVLKDEGKQIIFKYI</sequence>
<gene>
    <name evidence="1" type="ORF">DERP_012694</name>
</gene>
<organism evidence="1 2">
    <name type="scientific">Dermatophagoides pteronyssinus</name>
    <name type="common">European house dust mite</name>
    <dbReference type="NCBI Taxonomy" id="6956"/>
    <lineage>
        <taxon>Eukaryota</taxon>
        <taxon>Metazoa</taxon>
        <taxon>Ecdysozoa</taxon>
        <taxon>Arthropoda</taxon>
        <taxon>Chelicerata</taxon>
        <taxon>Arachnida</taxon>
        <taxon>Acari</taxon>
        <taxon>Acariformes</taxon>
        <taxon>Sarcoptiformes</taxon>
        <taxon>Astigmata</taxon>
        <taxon>Psoroptidia</taxon>
        <taxon>Analgoidea</taxon>
        <taxon>Pyroglyphidae</taxon>
        <taxon>Dermatophagoidinae</taxon>
        <taxon>Dermatophagoides</taxon>
    </lineage>
</organism>
<name>A0ABQ8IYK8_DERPT</name>
<comment type="caution">
    <text evidence="1">The sequence shown here is derived from an EMBL/GenBank/DDBJ whole genome shotgun (WGS) entry which is preliminary data.</text>
</comment>
<keyword evidence="2" id="KW-1185">Reference proteome</keyword>
<protein>
    <submittedName>
        <fullName evidence="1">Uncharacterized protein</fullName>
    </submittedName>
</protein>
<reference evidence="1 2" key="1">
    <citation type="journal article" date="2018" name="J. Allergy Clin. Immunol.">
        <title>High-quality assembly of Dermatophagoides pteronyssinus genome and transcriptome reveals a wide range of novel allergens.</title>
        <authorList>
            <person name="Liu X.Y."/>
            <person name="Yang K.Y."/>
            <person name="Wang M.Q."/>
            <person name="Kwok J.S."/>
            <person name="Zeng X."/>
            <person name="Yang Z."/>
            <person name="Xiao X.J."/>
            <person name="Lau C.P."/>
            <person name="Li Y."/>
            <person name="Huang Z.M."/>
            <person name="Ba J.G."/>
            <person name="Yim A.K."/>
            <person name="Ouyang C.Y."/>
            <person name="Ngai S.M."/>
            <person name="Chan T.F."/>
            <person name="Leung E.L."/>
            <person name="Liu L."/>
            <person name="Liu Z.G."/>
            <person name="Tsui S.K."/>
        </authorList>
    </citation>
    <scope>NUCLEOTIDE SEQUENCE [LARGE SCALE GENOMIC DNA]</scope>
    <source>
        <strain evidence="1">Derp</strain>
    </source>
</reference>
<dbReference type="Proteomes" id="UP000887458">
    <property type="component" value="Unassembled WGS sequence"/>
</dbReference>
<accession>A0ABQ8IYK8</accession>